<evidence type="ECO:0000313" key="3">
    <source>
        <dbReference type="Proteomes" id="UP001165296"/>
    </source>
</evidence>
<accession>A0ABS8ANY0</accession>
<dbReference type="PROSITE" id="PS51257">
    <property type="entry name" value="PROKAR_LIPOPROTEIN"/>
    <property type="match status" value="1"/>
</dbReference>
<dbReference type="PANTHER" id="PTHR11575:SF24">
    <property type="entry name" value="5'-NUCLEOTIDASE"/>
    <property type="match status" value="1"/>
</dbReference>
<dbReference type="InterPro" id="IPR036907">
    <property type="entry name" value="5'-Nucleotdase_C_sf"/>
</dbReference>
<dbReference type="Proteomes" id="UP001165296">
    <property type="component" value="Unassembled WGS sequence"/>
</dbReference>
<dbReference type="Pfam" id="PF02872">
    <property type="entry name" value="5_nucleotid_C"/>
    <property type="match status" value="1"/>
</dbReference>
<keyword evidence="3" id="KW-1185">Reference proteome</keyword>
<comment type="caution">
    <text evidence="2">The sequence shown here is derived from an EMBL/GenBank/DDBJ whole genome shotgun (WGS) entry which is preliminary data.</text>
</comment>
<sequence>MFFSRSHSSALGLLLAATLTFGCQRGGYQAKPALAPITAQPVGKTQPEDPKAAATIEPYKQRVTQQMNEVLGVAPVAITKNAGESPLGNFVADILRARANQAVGQPIDIGVMHNGSLRTNLAAGPLTMGSVFELMPFENEVVVLEAPGPVMQEFFTYAARMHMAVSNVTYTVGADNKPVDVLIGGKPFDPARAYTVAISDYHAGGGDQMTFFKALKPRGTGILMRTAIIDHIRSLTKQGKPVEAKVEGRVKAM</sequence>
<proteinExistence type="predicted"/>
<dbReference type="InterPro" id="IPR008334">
    <property type="entry name" value="5'-Nucleotdase_C"/>
</dbReference>
<dbReference type="PRINTS" id="PR01607">
    <property type="entry name" value="APYRASEFAMLY"/>
</dbReference>
<dbReference type="Gene3D" id="3.90.780.10">
    <property type="entry name" value="5'-Nucleotidase, C-terminal domain"/>
    <property type="match status" value="1"/>
</dbReference>
<gene>
    <name evidence="2" type="ORF">LGH74_05710</name>
</gene>
<organism evidence="2 3">
    <name type="scientific">Hymenobacter lucidus</name>
    <dbReference type="NCBI Taxonomy" id="2880930"/>
    <lineage>
        <taxon>Bacteria</taxon>
        <taxon>Pseudomonadati</taxon>
        <taxon>Bacteroidota</taxon>
        <taxon>Cytophagia</taxon>
        <taxon>Cytophagales</taxon>
        <taxon>Hymenobacteraceae</taxon>
        <taxon>Hymenobacter</taxon>
    </lineage>
</organism>
<dbReference type="InterPro" id="IPR006179">
    <property type="entry name" value="5_nucleotidase/apyrase"/>
</dbReference>
<evidence type="ECO:0000313" key="2">
    <source>
        <dbReference type="EMBL" id="MCB2407464.1"/>
    </source>
</evidence>
<dbReference type="RefSeq" id="WP_226173260.1">
    <property type="nucleotide sequence ID" value="NZ_JAJADR010000001.1"/>
</dbReference>
<dbReference type="SUPFAM" id="SSF55816">
    <property type="entry name" value="5'-nucleotidase (syn. UDP-sugar hydrolase), C-terminal domain"/>
    <property type="match status" value="1"/>
</dbReference>
<feature type="domain" description="5'-Nucleotidase C-terminal" evidence="1">
    <location>
        <begin position="79"/>
        <end position="213"/>
    </location>
</feature>
<reference evidence="2" key="1">
    <citation type="submission" date="2021-10" db="EMBL/GenBank/DDBJ databases">
        <authorList>
            <person name="Dean J.D."/>
            <person name="Kim M.K."/>
            <person name="Newey C.N."/>
            <person name="Stoker T.S."/>
            <person name="Thompson D.W."/>
            <person name="Grose J.H."/>
        </authorList>
    </citation>
    <scope>NUCLEOTIDE SEQUENCE</scope>
    <source>
        <strain evidence="2">BT178</strain>
    </source>
</reference>
<name>A0ABS8ANY0_9BACT</name>
<dbReference type="PANTHER" id="PTHR11575">
    <property type="entry name" value="5'-NUCLEOTIDASE-RELATED"/>
    <property type="match status" value="1"/>
</dbReference>
<dbReference type="EMBL" id="JAJADR010000001">
    <property type="protein sequence ID" value="MCB2407464.1"/>
    <property type="molecule type" value="Genomic_DNA"/>
</dbReference>
<evidence type="ECO:0000259" key="1">
    <source>
        <dbReference type="Pfam" id="PF02872"/>
    </source>
</evidence>
<protein>
    <submittedName>
        <fullName evidence="2">5'-nucleotidase C-terminal domain-containing protein</fullName>
    </submittedName>
</protein>